<dbReference type="InterPro" id="IPR034834">
    <property type="entry name" value="PRC_RRM"/>
</dbReference>
<evidence type="ECO:0000256" key="7">
    <source>
        <dbReference type="ARBA" id="ARBA00023242"/>
    </source>
</evidence>
<evidence type="ECO:0000256" key="5">
    <source>
        <dbReference type="ARBA" id="ARBA00023159"/>
    </source>
</evidence>
<name>A0AAY4E1U6_9TELE</name>
<dbReference type="AlphaFoldDB" id="A0AAY4E1U6"/>
<reference evidence="11" key="3">
    <citation type="submission" date="2025-09" db="UniProtKB">
        <authorList>
            <consortium name="Ensembl"/>
        </authorList>
    </citation>
    <scope>IDENTIFICATION</scope>
</reference>
<evidence type="ECO:0000313" key="11">
    <source>
        <dbReference type="Ensembl" id="ENSDCDP00010051319.1"/>
    </source>
</evidence>
<dbReference type="InterPro" id="IPR000504">
    <property type="entry name" value="RRM_dom"/>
</dbReference>
<evidence type="ECO:0000256" key="9">
    <source>
        <dbReference type="SAM" id="MobiDB-lite"/>
    </source>
</evidence>
<reference evidence="11" key="2">
    <citation type="submission" date="2025-08" db="UniProtKB">
        <authorList>
            <consortium name="Ensembl"/>
        </authorList>
    </citation>
    <scope>IDENTIFICATION</scope>
</reference>
<feature type="compositionally biased region" description="Low complexity" evidence="9">
    <location>
        <begin position="938"/>
        <end position="963"/>
    </location>
</feature>
<evidence type="ECO:0000313" key="12">
    <source>
        <dbReference type="Proteomes" id="UP000694580"/>
    </source>
</evidence>
<evidence type="ECO:0000256" key="4">
    <source>
        <dbReference type="ARBA" id="ARBA00023015"/>
    </source>
</evidence>
<dbReference type="PANTHER" id="PTHR15528:SF5">
    <property type="entry name" value="PEROXISOME PROLIFERATOR-ACTIVATED RECEPTOR GAMMA COACTIVATOR-RELATED PROTEIN 1"/>
    <property type="match status" value="1"/>
</dbReference>
<dbReference type="InterPro" id="IPR034605">
    <property type="entry name" value="PGC-1"/>
</dbReference>
<dbReference type="PROSITE" id="PS50102">
    <property type="entry name" value="RRM"/>
    <property type="match status" value="1"/>
</dbReference>
<dbReference type="InterPro" id="IPR035979">
    <property type="entry name" value="RBD_domain_sf"/>
</dbReference>
<evidence type="ECO:0000256" key="2">
    <source>
        <dbReference type="ARBA" id="ARBA00022553"/>
    </source>
</evidence>
<dbReference type="GO" id="GO:0003723">
    <property type="term" value="F:RNA binding"/>
    <property type="evidence" value="ECO:0007669"/>
    <property type="project" value="UniProtKB-UniRule"/>
</dbReference>
<keyword evidence="2" id="KW-0597">Phosphoprotein</keyword>
<comment type="subcellular location">
    <subcellularLocation>
        <location evidence="1">Nucleus</location>
    </subcellularLocation>
</comment>
<feature type="region of interest" description="Disordered" evidence="9">
    <location>
        <begin position="659"/>
        <end position="678"/>
    </location>
</feature>
<organism evidence="11 12">
    <name type="scientific">Denticeps clupeoides</name>
    <name type="common">denticle herring</name>
    <dbReference type="NCBI Taxonomy" id="299321"/>
    <lineage>
        <taxon>Eukaryota</taxon>
        <taxon>Metazoa</taxon>
        <taxon>Chordata</taxon>
        <taxon>Craniata</taxon>
        <taxon>Vertebrata</taxon>
        <taxon>Euteleostomi</taxon>
        <taxon>Actinopterygii</taxon>
        <taxon>Neopterygii</taxon>
        <taxon>Teleostei</taxon>
        <taxon>Clupei</taxon>
        <taxon>Clupeiformes</taxon>
        <taxon>Denticipitoidei</taxon>
        <taxon>Denticipitidae</taxon>
        <taxon>Denticeps</taxon>
    </lineage>
</organism>
<evidence type="ECO:0000256" key="6">
    <source>
        <dbReference type="ARBA" id="ARBA00023163"/>
    </source>
</evidence>
<evidence type="ECO:0000256" key="1">
    <source>
        <dbReference type="ARBA" id="ARBA00004123"/>
    </source>
</evidence>
<evidence type="ECO:0000256" key="8">
    <source>
        <dbReference type="PROSITE-ProRule" id="PRU00176"/>
    </source>
</evidence>
<dbReference type="CDD" id="cd12624">
    <property type="entry name" value="RRM_PRC"/>
    <property type="match status" value="1"/>
</dbReference>
<keyword evidence="7" id="KW-0539">Nucleus</keyword>
<evidence type="ECO:0000256" key="3">
    <source>
        <dbReference type="ARBA" id="ARBA00022884"/>
    </source>
</evidence>
<keyword evidence="4" id="KW-0805">Transcription regulation</keyword>
<dbReference type="GO" id="GO:0005634">
    <property type="term" value="C:nucleus"/>
    <property type="evidence" value="ECO:0007669"/>
    <property type="project" value="UniProtKB-SubCell"/>
</dbReference>
<dbReference type="PANTHER" id="PTHR15528">
    <property type="entry name" value="PEROXISOME PROLIFERATOR ACTIVATED RECEPTOR GAMMA COACTIVATOR 1 PGC-1 -RELATED"/>
    <property type="match status" value="1"/>
</dbReference>
<dbReference type="GO" id="GO:0045944">
    <property type="term" value="P:positive regulation of transcription by RNA polymerase II"/>
    <property type="evidence" value="ECO:0007669"/>
    <property type="project" value="TreeGrafter"/>
</dbReference>
<dbReference type="InterPro" id="IPR012677">
    <property type="entry name" value="Nucleotide-bd_a/b_plait_sf"/>
</dbReference>
<feature type="compositionally biased region" description="Low complexity" evidence="9">
    <location>
        <begin position="974"/>
        <end position="992"/>
    </location>
</feature>
<gene>
    <name evidence="11" type="primary">PPRC1</name>
</gene>
<dbReference type="Ensembl" id="ENSDCDT00010061770.1">
    <property type="protein sequence ID" value="ENSDCDP00010051319.1"/>
    <property type="gene ID" value="ENSDCDG00010030262.1"/>
</dbReference>
<keyword evidence="12" id="KW-1185">Reference proteome</keyword>
<protein>
    <recommendedName>
        <fullName evidence="10">RRM domain-containing protein</fullName>
    </recommendedName>
</protein>
<evidence type="ECO:0000259" key="10">
    <source>
        <dbReference type="PROSITE" id="PS50102"/>
    </source>
</evidence>
<keyword evidence="5" id="KW-0010">Activator</keyword>
<keyword evidence="3 8" id="KW-0694">RNA-binding</keyword>
<feature type="region of interest" description="Disordered" evidence="9">
    <location>
        <begin position="889"/>
        <end position="992"/>
    </location>
</feature>
<dbReference type="GO" id="GO:0003712">
    <property type="term" value="F:transcription coregulator activity"/>
    <property type="evidence" value="ECO:0007669"/>
    <property type="project" value="InterPro"/>
</dbReference>
<sequence length="1177" mass="130164">MAARWGTGEKVLIDCGIMFLPPIGLDESQPLEQALCNSTMEEQVLGSSDSLDALNMPLESSILSIFDDCPTGEVKMGIDEESEATLLSALTEMLDNVDNESISPFDILPDSDLFSGNKAYEHSTLRKLLCQSPPKKDPICHTRVSNSPKKIQSTTLQRIDREDEEPLTIISEIEPIPLDWSSLPLSLVFSFEEEAGKQMLSEGGILLEVVDQGENGEPILTIPELGFPVPLAECDTTESDLSVPVKNERPGHLAPLPAMSSVNVGGREKNAVIICPKKDSKKKVCPKRKLRNQVFPSAPLNERRILRSYSLRKTPLCRPLQKAQDKLKKKKVTFSPCVSVMPTEATEPRSQNLHKEQSISALPGEPRQNVLETSAVPVPTPIRIPRSVPATSFLEAEGISLPSSKVTAWPSSDCKQHSRTVCSLDPVSSEPDLKPKHLSLQEYRLFRQQKKLAPVAKTKDIRTKWPTLPEPPRDLLPIPCLHDLNTRDPRQRSSALQVCKNPERIVWLHNGPGAPPTPEALLVPPASMATSSINMAIPNALQPLKSCRVVPSEPQTQSAASQDTMHTGLTSITQPLEPVFNNSSLPSTTVLSSHQQTQGCSAQLSAAKLKLQAEFQFEKVHLNETATKVATPITVPVQEVPEVVSEIHLSARSTLPKLTTSNTSKCSPGAFPTSNGKPAQRLAVKTVQLVGQKLVAQTRVSSEQKKTEDFIHSVTNEIGIEAADLTSLLEQFEETQAKEECSSAEDCGRAVAVGNCSSVDAARDYKVREGARIYELGSSAGLTPPATPPHQMWKPLIPAVLHESKLTVPVKVIQMTTVSPFSFQPFSLDHDYCIPPKESVEQQPEITAQATELTLCEGPSLETSSAPLSTVILRDAVLESLDDRTLSSSLMETPVSSPCRLEGDDLDGQPRKLLHSPCPDRFKRGRVRRRFQIRSHGSRSSSSESSSPSSSTSYSRSRSRSVSPPTKRYRSSHTRSSSSSSRSRSPPQQRRYLYSSSKSASWSHSRSWSSSCSRFSSAQRPWYSYKGYSPQSIYHTQCGDRNEESKRQKEKAIEERRIVYVGRIQGSMTRKELRERFSLFGEIEACTLHFREHGDNYGFITYYNTEDAFAAIENGSKLRQPNELPFDLCFGGRRQFCKTSYADLDSSREYDPAPAKGKYESLDFDSLLKEAKKKLKR</sequence>
<dbReference type="SUPFAM" id="SSF54928">
    <property type="entry name" value="RNA-binding domain, RBD"/>
    <property type="match status" value="1"/>
</dbReference>
<feature type="domain" description="RRM" evidence="10">
    <location>
        <begin position="1057"/>
        <end position="1131"/>
    </location>
</feature>
<dbReference type="Pfam" id="PF00076">
    <property type="entry name" value="RRM_1"/>
    <property type="match status" value="1"/>
</dbReference>
<dbReference type="SMART" id="SM00360">
    <property type="entry name" value="RRM"/>
    <property type="match status" value="1"/>
</dbReference>
<proteinExistence type="predicted"/>
<keyword evidence="6" id="KW-0804">Transcription</keyword>
<dbReference type="Gene3D" id="3.30.70.330">
    <property type="match status" value="1"/>
</dbReference>
<feature type="compositionally biased region" description="Polar residues" evidence="9">
    <location>
        <begin position="659"/>
        <end position="677"/>
    </location>
</feature>
<dbReference type="RefSeq" id="XP_028826638.1">
    <property type="nucleotide sequence ID" value="XM_028970805.1"/>
</dbReference>
<dbReference type="GeneTree" id="ENSGT00950000183137"/>
<accession>A0AAY4E1U6</accession>
<dbReference type="GeneID" id="114784926"/>
<reference evidence="11 12" key="1">
    <citation type="submission" date="2020-06" db="EMBL/GenBank/DDBJ databases">
        <authorList>
            <consortium name="Wellcome Sanger Institute Data Sharing"/>
        </authorList>
    </citation>
    <scope>NUCLEOTIDE SEQUENCE [LARGE SCALE GENOMIC DNA]</scope>
</reference>
<feature type="compositionally biased region" description="Basic residues" evidence="9">
    <location>
        <begin position="923"/>
        <end position="937"/>
    </location>
</feature>
<dbReference type="Proteomes" id="UP000694580">
    <property type="component" value="Chromosome 2"/>
</dbReference>